<dbReference type="EMBL" id="OOIQ01000002">
    <property type="protein sequence ID" value="SPO43831.1"/>
    <property type="molecule type" value="Genomic_DNA"/>
</dbReference>
<gene>
    <name evidence="1" type="ORF">PSANT_01516</name>
</gene>
<organism evidence="1 2">
    <name type="scientific">Pseudozyma antarctica</name>
    <name type="common">Yeast</name>
    <name type="synonym">Candida antarctica</name>
    <dbReference type="NCBI Taxonomy" id="84753"/>
    <lineage>
        <taxon>Eukaryota</taxon>
        <taxon>Fungi</taxon>
        <taxon>Dikarya</taxon>
        <taxon>Basidiomycota</taxon>
        <taxon>Ustilaginomycotina</taxon>
        <taxon>Ustilaginomycetes</taxon>
        <taxon>Ustilaginales</taxon>
        <taxon>Ustilaginaceae</taxon>
        <taxon>Moesziomyces</taxon>
    </lineage>
</organism>
<dbReference type="AlphaFoldDB" id="A0A5C3FJX3"/>
<reference evidence="1" key="1">
    <citation type="submission" date="2018-03" db="EMBL/GenBank/DDBJ databases">
        <authorList>
            <person name="Guldener U."/>
        </authorList>
    </citation>
    <scope>NUCLEOTIDE SEQUENCE [LARGE SCALE GENOMIC DNA]</scope>
    <source>
        <strain evidence="1">ATCC34888</strain>
    </source>
</reference>
<protein>
    <submittedName>
        <fullName evidence="1">Uncharacterized protein</fullName>
    </submittedName>
</protein>
<accession>A0A5C3FJX3</accession>
<evidence type="ECO:0000313" key="2">
    <source>
        <dbReference type="Proteomes" id="UP000325008"/>
    </source>
</evidence>
<name>A0A5C3FJX3_PSEA2</name>
<dbReference type="Proteomes" id="UP000325008">
    <property type="component" value="Unassembled WGS sequence"/>
</dbReference>
<sequence length="177" mass="18881">MWDLRVIARASEAAAKARQKLSREFISNDRFGSILGPPVSAGDMSDLSAFYNAAQARHLHELEAQKSECERWTVSVGLMAARIRLSAAACSSRGVVALKEAVMQAQVQVQAQAESQADGGKHTASPATAPLRDAVPALHVLLAWRAAGGTSSKAADIRRAGKSPRLRLIARIGWNLA</sequence>
<keyword evidence="2" id="KW-1185">Reference proteome</keyword>
<comment type="caution">
    <text evidence="1">The sequence shown here is derived from an EMBL/GenBank/DDBJ whole genome shotgun (WGS) entry which is preliminary data.</text>
</comment>
<evidence type="ECO:0000313" key="1">
    <source>
        <dbReference type="EMBL" id="SPO43831.1"/>
    </source>
</evidence>
<proteinExistence type="predicted"/>